<organism evidence="1 2">
    <name type="scientific">Bellilinea caldifistulae</name>
    <dbReference type="NCBI Taxonomy" id="360411"/>
    <lineage>
        <taxon>Bacteria</taxon>
        <taxon>Bacillati</taxon>
        <taxon>Chloroflexota</taxon>
        <taxon>Anaerolineae</taxon>
        <taxon>Anaerolineales</taxon>
        <taxon>Anaerolineaceae</taxon>
        <taxon>Bellilinea</taxon>
    </lineage>
</organism>
<keyword evidence="2" id="KW-1185">Reference proteome</keyword>
<protein>
    <submittedName>
        <fullName evidence="1">Uncharacterized protein</fullName>
    </submittedName>
</protein>
<comment type="caution">
    <text evidence="1">The sequence shown here is derived from an EMBL/GenBank/DDBJ whole genome shotgun (WGS) entry which is preliminary data.</text>
</comment>
<dbReference type="RefSeq" id="WP_061913036.1">
    <property type="nucleotide sequence ID" value="NZ_DF967971.1"/>
</dbReference>
<evidence type="ECO:0000313" key="1">
    <source>
        <dbReference type="EMBL" id="KPL72131.1"/>
    </source>
</evidence>
<evidence type="ECO:0000313" key="2">
    <source>
        <dbReference type="Proteomes" id="UP000050514"/>
    </source>
</evidence>
<dbReference type="STRING" id="360411.AC812_16250"/>
<dbReference type="OrthoDB" id="154348at2"/>
<accession>A0A0P6XR78</accession>
<dbReference type="AlphaFoldDB" id="A0A0P6XR78"/>
<dbReference type="Proteomes" id="UP000050514">
    <property type="component" value="Unassembled WGS sequence"/>
</dbReference>
<reference evidence="1 2" key="1">
    <citation type="submission" date="2015-07" db="EMBL/GenBank/DDBJ databases">
        <title>Draft genome of Bellilinea caldifistulae DSM 17877.</title>
        <authorList>
            <person name="Hemp J."/>
            <person name="Ward L.M."/>
            <person name="Pace L.A."/>
            <person name="Fischer W.W."/>
        </authorList>
    </citation>
    <scope>NUCLEOTIDE SEQUENCE [LARGE SCALE GENOMIC DNA]</scope>
    <source>
        <strain evidence="1 2">GOMI-1</strain>
    </source>
</reference>
<gene>
    <name evidence="1" type="ORF">AC812_16250</name>
</gene>
<name>A0A0P6XR78_9CHLR</name>
<dbReference type="EMBL" id="LGHJ01000025">
    <property type="protein sequence ID" value="KPL72131.1"/>
    <property type="molecule type" value="Genomic_DNA"/>
</dbReference>
<proteinExistence type="predicted"/>
<sequence>MRITLEALHKAARESAERYARRDRSLVCIYLTGSLLGEEPLLGGTTDIDLIFVHTTLPPYPREIVRLTDEIHLDIAHLPQSAFQQPRRLRADNWIGAFLCANPIPLHDLGHWFEFTQASAGAQFDLPEYVLQRARQFSENARQSWLDLQSQPPQATPLQIHQYLDILENASNAISVLYGTPLTERRFLLVFPQRAEAAGRPGMAAGLADLIQDDPASPELIENLLEPWRVAMQAAGSLTEKPPRLDPARLPYYERAILSLSEASPAAGLWPMLRTWTRAARALPQNPDVLTEWQNACRRLGLSGEALPERLKALDAYLDIVEETLDLWGERYGV</sequence>